<dbReference type="OrthoDB" id="337038at2759"/>
<dbReference type="InterPro" id="IPR035940">
    <property type="entry name" value="CAP_sf"/>
</dbReference>
<feature type="domain" description="SCP" evidence="2">
    <location>
        <begin position="101"/>
        <end position="232"/>
    </location>
</feature>
<dbReference type="PRINTS" id="PR00837">
    <property type="entry name" value="V5TPXLIKE"/>
</dbReference>
<dbReference type="PRINTS" id="PR00838">
    <property type="entry name" value="V5ALLERGEN"/>
</dbReference>
<dbReference type="Proteomes" id="UP000035682">
    <property type="component" value="Unplaced"/>
</dbReference>
<reference evidence="4" key="2">
    <citation type="submission" date="2020-12" db="UniProtKB">
        <authorList>
            <consortium name="WormBaseParasite"/>
        </authorList>
    </citation>
    <scope>IDENTIFICATION</scope>
</reference>
<keyword evidence="3" id="KW-1185">Reference proteome</keyword>
<protein>
    <submittedName>
        <fullName evidence="4">CAP domain-containing protein</fullName>
    </submittedName>
</protein>
<dbReference type="InterPro" id="IPR018244">
    <property type="entry name" value="Allrgn_V5/Tpx1_CS"/>
</dbReference>
<gene>
    <name evidence="4" type="primary">SRAE_0000045600</name>
</gene>
<dbReference type="WBParaSite" id="SRAE_0000045600a.1">
    <property type="protein sequence ID" value="SRAE_0000045600a.1"/>
    <property type="gene ID" value="WBGene00256200"/>
</dbReference>
<name>A0A7I5TJK2_STRRB</name>
<dbReference type="InterPro" id="IPR014044">
    <property type="entry name" value="CAP_dom"/>
</dbReference>
<dbReference type="Gene3D" id="3.40.33.10">
    <property type="entry name" value="CAP"/>
    <property type="match status" value="1"/>
</dbReference>
<accession>A0A7I5TJK2</accession>
<dbReference type="PANTHER" id="PTHR10334">
    <property type="entry name" value="CYSTEINE-RICH SECRETORY PROTEIN-RELATED"/>
    <property type="match status" value="1"/>
</dbReference>
<organism evidence="3 4">
    <name type="scientific">Strongyloides ratti</name>
    <name type="common">Parasitic roundworm</name>
    <dbReference type="NCBI Taxonomy" id="34506"/>
    <lineage>
        <taxon>Eukaryota</taxon>
        <taxon>Metazoa</taxon>
        <taxon>Ecdysozoa</taxon>
        <taxon>Nematoda</taxon>
        <taxon>Chromadorea</taxon>
        <taxon>Rhabditida</taxon>
        <taxon>Tylenchina</taxon>
        <taxon>Panagrolaimomorpha</taxon>
        <taxon>Strongyloidoidea</taxon>
        <taxon>Strongyloididae</taxon>
        <taxon>Strongyloides</taxon>
    </lineage>
</organism>
<proteinExistence type="predicted"/>
<dbReference type="InterPro" id="IPR002413">
    <property type="entry name" value="V5_allergen-like"/>
</dbReference>
<dbReference type="SUPFAM" id="SSF55797">
    <property type="entry name" value="PR-1-like"/>
    <property type="match status" value="1"/>
</dbReference>
<dbReference type="PROSITE" id="PS01009">
    <property type="entry name" value="CRISP_1"/>
    <property type="match status" value="1"/>
</dbReference>
<dbReference type="GO" id="GO:0005576">
    <property type="term" value="C:extracellular region"/>
    <property type="evidence" value="ECO:0007669"/>
    <property type="project" value="InterPro"/>
</dbReference>
<keyword evidence="1" id="KW-0732">Signal</keyword>
<evidence type="ECO:0000313" key="3">
    <source>
        <dbReference type="Proteomes" id="UP000035682"/>
    </source>
</evidence>
<dbReference type="SMART" id="SM00198">
    <property type="entry name" value="SCP"/>
    <property type="match status" value="1"/>
</dbReference>
<feature type="chain" id="PRO_5029688918" evidence="1">
    <location>
        <begin position="21"/>
        <end position="244"/>
    </location>
</feature>
<evidence type="ECO:0000259" key="2">
    <source>
        <dbReference type="SMART" id="SM00198"/>
    </source>
</evidence>
<dbReference type="CDD" id="cd05382">
    <property type="entry name" value="CAP_GAPR1-like"/>
    <property type="match status" value="1"/>
</dbReference>
<evidence type="ECO:0000313" key="4">
    <source>
        <dbReference type="WBParaSite" id="SRAE_0000045600a.1"/>
    </source>
</evidence>
<sequence length="244" mass="28096">MNYFVFLLIIFTLYLNPIYANSKSIQYTITTIDGKNVYHYNGKNYNSEAEMIEQIRKDFGSQGQTYATNKDQGIIPVSAQISSNIWANYYYDTDSKEDFTDMKRRMLFQTNEYRKLHKVPELTLDSTLANEAQNYANYIAKINRLEHDPKNKQNGWGENLAMGSSSVAYLAVKWWYDEIKKYDFNKPGYQAGTGHFTQLVWKGTSKAGFGVAANGGIVYIVCKYSPPGNYLNLFSENVFRPVRQ</sequence>
<dbReference type="Pfam" id="PF00188">
    <property type="entry name" value="CAP"/>
    <property type="match status" value="1"/>
</dbReference>
<dbReference type="InterPro" id="IPR001283">
    <property type="entry name" value="CRISP-related"/>
</dbReference>
<dbReference type="FunFam" id="3.40.33.10:FF:000002">
    <property type="entry name" value="Golgi-associated plant pathogenesis-related protein 1"/>
    <property type="match status" value="1"/>
</dbReference>
<dbReference type="InterPro" id="IPR055805">
    <property type="entry name" value="DUF7381"/>
</dbReference>
<dbReference type="InterPro" id="IPR034113">
    <property type="entry name" value="SCP_GAPR1-like"/>
</dbReference>
<evidence type="ECO:0000256" key="1">
    <source>
        <dbReference type="SAM" id="SignalP"/>
    </source>
</evidence>
<dbReference type="Pfam" id="PF24100">
    <property type="entry name" value="DUF7381"/>
    <property type="match status" value="1"/>
</dbReference>
<feature type="signal peptide" evidence="1">
    <location>
        <begin position="1"/>
        <end position="20"/>
    </location>
</feature>
<dbReference type="AlphaFoldDB" id="A0A7I5TJK2"/>
<reference evidence="3" key="1">
    <citation type="submission" date="2014-09" db="EMBL/GenBank/DDBJ databases">
        <authorList>
            <person name="Martin A.A."/>
        </authorList>
    </citation>
    <scope>NUCLEOTIDE SEQUENCE</scope>
    <source>
        <strain evidence="3">ED321</strain>
    </source>
</reference>